<feature type="compositionally biased region" description="Low complexity" evidence="1">
    <location>
        <begin position="453"/>
        <end position="475"/>
    </location>
</feature>
<feature type="compositionally biased region" description="Polar residues" evidence="1">
    <location>
        <begin position="560"/>
        <end position="569"/>
    </location>
</feature>
<feature type="compositionally biased region" description="Polar residues" evidence="1">
    <location>
        <begin position="532"/>
        <end position="545"/>
    </location>
</feature>
<feature type="region of interest" description="Disordered" evidence="1">
    <location>
        <begin position="1"/>
        <end position="170"/>
    </location>
</feature>
<dbReference type="OrthoDB" id="4153178at2759"/>
<gene>
    <name evidence="3" type="ORF">PSALAMII_LOCUS1473</name>
</gene>
<keyword evidence="2" id="KW-0472">Membrane</keyword>
<feature type="region of interest" description="Disordered" evidence="1">
    <location>
        <begin position="504"/>
        <end position="613"/>
    </location>
</feature>
<feature type="transmembrane region" description="Helical" evidence="2">
    <location>
        <begin position="650"/>
        <end position="671"/>
    </location>
</feature>
<feature type="compositionally biased region" description="Low complexity" evidence="1">
    <location>
        <begin position="337"/>
        <end position="348"/>
    </location>
</feature>
<feature type="transmembrane region" description="Helical" evidence="2">
    <location>
        <begin position="718"/>
        <end position="737"/>
    </location>
</feature>
<dbReference type="EMBL" id="CAJVPG010000055">
    <property type="protein sequence ID" value="CAG8283864.1"/>
    <property type="molecule type" value="Genomic_DNA"/>
</dbReference>
<keyword evidence="2" id="KW-0812">Transmembrane</keyword>
<keyword evidence="2" id="KW-1133">Transmembrane helix</keyword>
<accession>A0A9W4IHN3</accession>
<protein>
    <recommendedName>
        <fullName evidence="5">Serine-rich protein</fullName>
    </recommendedName>
</protein>
<name>A0A9W4IHN3_9EURO</name>
<feature type="compositionally biased region" description="Polar residues" evidence="1">
    <location>
        <begin position="229"/>
        <end position="245"/>
    </location>
</feature>
<evidence type="ECO:0000313" key="4">
    <source>
        <dbReference type="Proteomes" id="UP001152649"/>
    </source>
</evidence>
<dbReference type="AlphaFoldDB" id="A0A9W4IHN3"/>
<comment type="caution">
    <text evidence="3">The sequence shown here is derived from an EMBL/GenBank/DDBJ whole genome shotgun (WGS) entry which is preliminary data.</text>
</comment>
<feature type="compositionally biased region" description="Polar residues" evidence="1">
    <location>
        <begin position="504"/>
        <end position="523"/>
    </location>
</feature>
<dbReference type="Proteomes" id="UP001152649">
    <property type="component" value="Unassembled WGS sequence"/>
</dbReference>
<sequence>MSAPRSTSPPRARRALQERTSAHNNERSPTRSLRMVSADHEEVDQEEVNMYTATPFPTKPEQILLPIPGKGQQEYISDTGFSYSDHIGPSSSTYSSPTFSHPTPASPRDLSIGEGWDRSTVDAGNSPPEMWDDDPNSSKSSLPGLPSGKAPNYGSEGSEPEFSDDDMAVLPTATPTIKAVLSDYSMSPKSSDESIAGYSSPNIEQIGAPSSPNFVTLDNSSMHFPRPHSASSETPRSNSISSFNSRGTVVRHAGATPWFQTTFQTVSSDRLSYRTPSYQSSPPVQSVASFRSSSRAPSGPRSRSATSSSRSLRSASDLQAAIDNGVPIQYPRIRGPSSSSSRADTSVSGDRDFSPGPASGRCNPHLASGRWNPHLSTVSSDWSADDLVNLSAQPGPQSDSDRSMAEITPPPAAALKKEDTRSSVWLVESSTDSDDERLDSLTKLPSRPIFAQSLSSGSKRSNSTRSTRPGTGSSNIFNILPTWAKVYYLHEPMGLNSTLTMIDGSRPSSARAPSTKAPSTQAPSIRAPSIRAPSTRTGTSNSSVFNLVPGPLNVPRPRSPEQTGTSQRPVSPLPQHRRLQSDMRDPRAHWVPSPQPSDGGSSNANHRLHHSWSPHLLPDRRVLQGSRSGWRAPSLDSRSEPTFGRRNIQVYSFCVGFIFPLAWCIAAFLPLPPRPTLSPEMAECGSESDVEAALEMQCMNIQQRRHDNARWWRNLNRWMISLGVIIIVIVITLAVIGTTTGF</sequence>
<feature type="compositionally biased region" description="Basic and acidic residues" evidence="1">
    <location>
        <begin position="579"/>
        <end position="588"/>
    </location>
</feature>
<feature type="region of interest" description="Disordered" evidence="1">
    <location>
        <begin position="387"/>
        <end position="475"/>
    </location>
</feature>
<feature type="region of interest" description="Disordered" evidence="1">
    <location>
        <begin position="270"/>
        <end position="368"/>
    </location>
</feature>
<organism evidence="3 4">
    <name type="scientific">Penicillium salamii</name>
    <dbReference type="NCBI Taxonomy" id="1612424"/>
    <lineage>
        <taxon>Eukaryota</taxon>
        <taxon>Fungi</taxon>
        <taxon>Dikarya</taxon>
        <taxon>Ascomycota</taxon>
        <taxon>Pezizomycotina</taxon>
        <taxon>Eurotiomycetes</taxon>
        <taxon>Eurotiomycetidae</taxon>
        <taxon>Eurotiales</taxon>
        <taxon>Aspergillaceae</taxon>
        <taxon>Penicillium</taxon>
    </lineage>
</organism>
<evidence type="ECO:0000313" key="3">
    <source>
        <dbReference type="EMBL" id="CAG8283864.1"/>
    </source>
</evidence>
<feature type="compositionally biased region" description="Basic and acidic residues" evidence="1">
    <location>
        <begin position="15"/>
        <end position="29"/>
    </location>
</feature>
<proteinExistence type="predicted"/>
<feature type="compositionally biased region" description="Polar residues" evidence="1">
    <location>
        <begin position="197"/>
        <end position="222"/>
    </location>
</feature>
<keyword evidence="4" id="KW-1185">Reference proteome</keyword>
<feature type="compositionally biased region" description="Low complexity" evidence="1">
    <location>
        <begin position="89"/>
        <end position="103"/>
    </location>
</feature>
<reference evidence="3" key="1">
    <citation type="submission" date="2021-07" db="EMBL/GenBank/DDBJ databases">
        <authorList>
            <person name="Branca A.L. A."/>
        </authorList>
    </citation>
    <scope>NUCLEOTIDE SEQUENCE</scope>
</reference>
<feature type="compositionally biased region" description="Low complexity" evidence="1">
    <location>
        <begin position="137"/>
        <end position="149"/>
    </location>
</feature>
<feature type="region of interest" description="Disordered" evidence="1">
    <location>
        <begin position="182"/>
        <end position="245"/>
    </location>
</feature>
<feature type="compositionally biased region" description="Low complexity" evidence="1">
    <location>
        <begin position="276"/>
        <end position="316"/>
    </location>
</feature>
<feature type="compositionally biased region" description="Acidic residues" evidence="1">
    <location>
        <begin position="158"/>
        <end position="167"/>
    </location>
</feature>
<feature type="compositionally biased region" description="Low complexity" evidence="1">
    <location>
        <begin position="1"/>
        <end position="10"/>
    </location>
</feature>
<evidence type="ECO:0000256" key="2">
    <source>
        <dbReference type="SAM" id="Phobius"/>
    </source>
</evidence>
<feature type="compositionally biased region" description="Polar residues" evidence="1">
    <location>
        <begin position="596"/>
        <end position="605"/>
    </location>
</feature>
<evidence type="ECO:0008006" key="5">
    <source>
        <dbReference type="Google" id="ProtNLM"/>
    </source>
</evidence>
<evidence type="ECO:0000256" key="1">
    <source>
        <dbReference type="SAM" id="MobiDB-lite"/>
    </source>
</evidence>